<protein>
    <submittedName>
        <fullName evidence="2">Major capsid protein</fullName>
    </submittedName>
</protein>
<evidence type="ECO:0000256" key="1">
    <source>
        <dbReference type="SAM" id="MobiDB-lite"/>
    </source>
</evidence>
<dbReference type="EMBL" id="BK032517">
    <property type="protein sequence ID" value="DAF45652.1"/>
    <property type="molecule type" value="Genomic_DNA"/>
</dbReference>
<feature type="region of interest" description="Disordered" evidence="1">
    <location>
        <begin position="58"/>
        <end position="81"/>
    </location>
</feature>
<proteinExistence type="predicted"/>
<organism evidence="2">
    <name type="scientific">Siphoviridae sp. ctJ7x27</name>
    <dbReference type="NCBI Taxonomy" id="2827835"/>
    <lineage>
        <taxon>Viruses</taxon>
        <taxon>Duplodnaviria</taxon>
        <taxon>Heunggongvirae</taxon>
        <taxon>Uroviricota</taxon>
        <taxon>Caudoviricetes</taxon>
    </lineage>
</organism>
<reference evidence="2" key="1">
    <citation type="journal article" date="2021" name="Proc. Natl. Acad. Sci. U.S.A.">
        <title>A Catalog of Tens of Thousands of Viruses from Human Metagenomes Reveals Hidden Associations with Chronic Diseases.</title>
        <authorList>
            <person name="Tisza M.J."/>
            <person name="Buck C.B."/>
        </authorList>
    </citation>
    <scope>NUCLEOTIDE SEQUENCE</scope>
    <source>
        <strain evidence="2">CtJ7x27</strain>
    </source>
</reference>
<accession>A0A8S5S3R3</accession>
<evidence type="ECO:0000313" key="2">
    <source>
        <dbReference type="EMBL" id="DAF45652.1"/>
    </source>
</evidence>
<name>A0A8S5S3R3_9CAUD</name>
<sequence>MATGVTRLADLIVPAIFAPYVQQITQEKSRLVQSGVLVNDALLSSRLNGAGLTFNEPSFRDLDNDEENISQDDPSVHSAPNKISASTEIQVRLSRNNSWSSMDLAADLIGTDPMNAIANRVANYWIRRRQRAFIATVKGVFANDATATDSYHTQNDMIVDISGSSYSAGVTDFNAAAMIDACTTMGDSMDELGAIMVHSVVYARMLKNNLITFIPPSLAPAVPNAAPPMGIPTFLGREVIVDDSLPSASGVFETWLMGRGSFRGAVGSPKTPVEVFRDPSAGKGSGQEILYSRVEWIIAPVGYAYKGTAPQGGPSNDATANNLAHEDSWQRAFKERKQIKVAKLITREH</sequence>